<sequence length="382" mass="44117">MKNILYLHAGAELYGADIVLLQLLKNIDKKSLKPYIVLPCDGPLVKKFKENNIEVEIVEYPILRRKFFTPIGILRYLKDYIKYSQKIKRIASEKNIDIIHTNTAAVLEGIYIKKKLKIPQVWHIHEIIVKPKAIHKFISFLLSKYADEVVTVSQAVKEHLKSTGYFKKDIKVIYNGVDNNIFNPNNEKEYIKKEFNIPDDSIIVGMIGRVNAWKGQADFLKAMDIVLKKNSHVYAMMVGGVFEGEEWRKDELEKQIKVMENKDRVIFSDYRSDSKNIHSLYDIFVLPSTNPDPLPTVVLEAMASGTPIVGYRHGGVCEMVKENYNGFLSKVGDINELAAKIEYLVKDESKRKEFQNNSLNRQKLNFSLESYISKFDELYQKL</sequence>
<dbReference type="AlphaFoldDB" id="A0A934HSS0"/>
<dbReference type="Pfam" id="PF13439">
    <property type="entry name" value="Glyco_transf_4"/>
    <property type="match status" value="1"/>
</dbReference>
<evidence type="ECO:0000259" key="1">
    <source>
        <dbReference type="Pfam" id="PF00534"/>
    </source>
</evidence>
<dbReference type="EMBL" id="JAEEGB010000014">
    <property type="protein sequence ID" value="MBI6873650.1"/>
    <property type="molecule type" value="Genomic_DNA"/>
</dbReference>
<reference evidence="3" key="1">
    <citation type="submission" date="2020-12" db="EMBL/GenBank/DDBJ databases">
        <title>Clostridium thailandense sp. nov., a novel acetogenic bacterium isolated from peat land soil in Thailand.</title>
        <authorList>
            <person name="Chaikitkaew S."/>
            <person name="Birkeland N.K."/>
        </authorList>
    </citation>
    <scope>NUCLEOTIDE SEQUENCE</scope>
    <source>
        <strain evidence="3">DSM 17425</strain>
    </source>
</reference>
<evidence type="ECO:0000313" key="3">
    <source>
        <dbReference type="EMBL" id="MBI6873650.1"/>
    </source>
</evidence>
<dbReference type="InterPro" id="IPR050194">
    <property type="entry name" value="Glycosyltransferase_grp1"/>
</dbReference>
<dbReference type="GO" id="GO:0016757">
    <property type="term" value="F:glycosyltransferase activity"/>
    <property type="evidence" value="ECO:0007669"/>
    <property type="project" value="InterPro"/>
</dbReference>
<feature type="domain" description="Glycosyl transferase family 1" evidence="1">
    <location>
        <begin position="188"/>
        <end position="358"/>
    </location>
</feature>
<keyword evidence="4" id="KW-1185">Reference proteome</keyword>
<gene>
    <name evidence="3" type="ORF">I6U51_13165</name>
</gene>
<proteinExistence type="predicted"/>
<dbReference type="CDD" id="cd03801">
    <property type="entry name" value="GT4_PimA-like"/>
    <property type="match status" value="1"/>
</dbReference>
<dbReference type="Gene3D" id="3.40.50.2000">
    <property type="entry name" value="Glycogen Phosphorylase B"/>
    <property type="match status" value="2"/>
</dbReference>
<evidence type="ECO:0000313" key="4">
    <source>
        <dbReference type="Proteomes" id="UP000622687"/>
    </source>
</evidence>
<dbReference type="RefSeq" id="WP_211143073.1">
    <property type="nucleotide sequence ID" value="NZ_JAEEGB010000014.1"/>
</dbReference>
<organism evidence="3 4">
    <name type="scientific">Clostridium aciditolerans</name>
    <dbReference type="NCBI Taxonomy" id="339861"/>
    <lineage>
        <taxon>Bacteria</taxon>
        <taxon>Bacillati</taxon>
        <taxon>Bacillota</taxon>
        <taxon>Clostridia</taxon>
        <taxon>Eubacteriales</taxon>
        <taxon>Clostridiaceae</taxon>
        <taxon>Clostridium</taxon>
    </lineage>
</organism>
<feature type="domain" description="Glycosyltransferase subfamily 4-like N-terminal" evidence="2">
    <location>
        <begin position="15"/>
        <end position="178"/>
    </location>
</feature>
<dbReference type="PANTHER" id="PTHR45947:SF3">
    <property type="entry name" value="SULFOQUINOVOSYL TRANSFERASE SQD2"/>
    <property type="match status" value="1"/>
</dbReference>
<protein>
    <submittedName>
        <fullName evidence="3">Glycosyltransferase family 4 protein</fullName>
    </submittedName>
</protein>
<comment type="caution">
    <text evidence="3">The sequence shown here is derived from an EMBL/GenBank/DDBJ whole genome shotgun (WGS) entry which is preliminary data.</text>
</comment>
<accession>A0A934HSS0</accession>
<name>A0A934HSS0_9CLOT</name>
<dbReference type="Proteomes" id="UP000622687">
    <property type="component" value="Unassembled WGS sequence"/>
</dbReference>
<dbReference type="InterPro" id="IPR028098">
    <property type="entry name" value="Glyco_trans_4-like_N"/>
</dbReference>
<dbReference type="SUPFAM" id="SSF53756">
    <property type="entry name" value="UDP-Glycosyltransferase/glycogen phosphorylase"/>
    <property type="match status" value="1"/>
</dbReference>
<dbReference type="Pfam" id="PF00534">
    <property type="entry name" value="Glycos_transf_1"/>
    <property type="match status" value="1"/>
</dbReference>
<dbReference type="InterPro" id="IPR001296">
    <property type="entry name" value="Glyco_trans_1"/>
</dbReference>
<dbReference type="PANTHER" id="PTHR45947">
    <property type="entry name" value="SULFOQUINOVOSYL TRANSFERASE SQD2"/>
    <property type="match status" value="1"/>
</dbReference>
<evidence type="ECO:0000259" key="2">
    <source>
        <dbReference type="Pfam" id="PF13439"/>
    </source>
</evidence>